<sequence length="769" mass="83887">MAALVSDEQASREPSAGGAGDRVLVTDLDGTLLGGDRTDRRRLRQALDRHPELTVVFATGRSLPSVEGILRGDPLVPSPRWIIADVGASVIDGSDRTGIGPLQDRLRHGWPGQRCVRERLARFPELVYQDGVVQEGRCSFFLRPEQLSESLTDAVRELGCGWTYSADRYFDVLPARASKGNALALLARRQRWRMDSVLVAGDSLNDLSLFQLGARGVLMSNAEAALRERIPDRADVHRPERPGAAGILSALESLGWIERARPLVVGYHRPPVRWADGQWQRPLSPNGVLPTLRGLFSADGPDAVWATALVEDDAPQGTGGGAHGGGAGPRRGGGALPTRSGLPTRPDLPTRPGLPHRTGLPLAFLPVAAAEWTEYFHRACKETLWPALMSQPDRMRYRASAWRHYEAFNARFADHVSAHAARGATVWLHDYNLWLVPGILRATRPDLHLGLFHHTPFPPPDAFARIPTAEQLRDSLACLDWAGFHTAEFAAHFRQVLAGARRAPRTGVHPLGIDRRAVEELARAREVPTARQGRPGPALILSVERLDYAKAPLEKVRAIATLLAQHPELCGELRFRLVCPPPEPGIRVHDGTRAALERAIADLNDRWCTGGWEPVDYVPRALSFGEVVDHYLAADVFWVTSLQDGMNLTAKEFIASHAATGRSGVLLLSRHTGAASQLGAAALLTDPRSPQDLVDTLHRALTMTPSERLAHITRLAALLDDQTPTRWALQIIGAIPRPPRETMKTTGGASEESTASGPSTATTEEAFTR</sequence>
<reference evidence="4 5" key="1">
    <citation type="submission" date="2024-03" db="EMBL/GenBank/DDBJ databases">
        <title>The complete genome of Streptomyces sirii sp.nov.</title>
        <authorList>
            <person name="Zakalyukina Y.V."/>
            <person name="Belik A.R."/>
            <person name="Biryukov M.V."/>
            <person name="Baturina O.A."/>
            <person name="Kabilov M.R."/>
        </authorList>
    </citation>
    <scope>NUCLEOTIDE SEQUENCE [LARGE SCALE GENOMIC DNA]</scope>
    <source>
        <strain evidence="4 5">BP-8</strain>
    </source>
</reference>
<dbReference type="RefSeq" id="WP_407289073.1">
    <property type="nucleotide sequence ID" value="NZ_CP147982.1"/>
</dbReference>
<dbReference type="Pfam" id="PF05116">
    <property type="entry name" value="S6PP"/>
    <property type="match status" value="1"/>
</dbReference>
<dbReference type="SFLD" id="SFLDG01140">
    <property type="entry name" value="C2.B:_Phosphomannomutase_and_P"/>
    <property type="match status" value="1"/>
</dbReference>
<evidence type="ECO:0000313" key="4">
    <source>
        <dbReference type="EMBL" id="WXK81286.1"/>
    </source>
</evidence>
<evidence type="ECO:0000256" key="1">
    <source>
        <dbReference type="ARBA" id="ARBA00008799"/>
    </source>
</evidence>
<organism evidence="4 5">
    <name type="scientific">Streptomyces sirii</name>
    <dbReference type="NCBI Taxonomy" id="3127701"/>
    <lineage>
        <taxon>Bacteria</taxon>
        <taxon>Bacillati</taxon>
        <taxon>Actinomycetota</taxon>
        <taxon>Actinomycetes</taxon>
        <taxon>Kitasatosporales</taxon>
        <taxon>Streptomycetaceae</taxon>
        <taxon>Streptomyces</taxon>
    </lineage>
</organism>
<dbReference type="InterPro" id="IPR001830">
    <property type="entry name" value="Glyco_trans_20"/>
</dbReference>
<evidence type="ECO:0000256" key="2">
    <source>
        <dbReference type="SAM" id="MobiDB-lite"/>
    </source>
</evidence>
<dbReference type="PANTHER" id="PTHR10788:SF106">
    <property type="entry name" value="BCDNA.GH08860"/>
    <property type="match status" value="1"/>
</dbReference>
<dbReference type="InterPro" id="IPR023214">
    <property type="entry name" value="HAD_sf"/>
</dbReference>
<dbReference type="SUPFAM" id="SSF53756">
    <property type="entry name" value="UDP-Glycosyltransferase/glycogen phosphorylase"/>
    <property type="match status" value="1"/>
</dbReference>
<feature type="compositionally biased region" description="Polar residues" evidence="2">
    <location>
        <begin position="744"/>
        <end position="769"/>
    </location>
</feature>
<feature type="domain" description="Sucrose phosphatase-like" evidence="3">
    <location>
        <begin position="22"/>
        <end position="252"/>
    </location>
</feature>
<gene>
    <name evidence="4" type="ORF">WAB15_37690</name>
</gene>
<dbReference type="Proteomes" id="UP001626628">
    <property type="component" value="Chromosome"/>
</dbReference>
<feature type="region of interest" description="Disordered" evidence="2">
    <location>
        <begin position="313"/>
        <end position="353"/>
    </location>
</feature>
<feature type="region of interest" description="Disordered" evidence="2">
    <location>
        <begin position="738"/>
        <end position="769"/>
    </location>
</feature>
<evidence type="ECO:0000259" key="3">
    <source>
        <dbReference type="Pfam" id="PF05116"/>
    </source>
</evidence>
<name>A0ABZ2R0R8_9ACTN</name>
<keyword evidence="5" id="KW-1185">Reference proteome</keyword>
<accession>A0ABZ2R0R8</accession>
<dbReference type="EMBL" id="CP147982">
    <property type="protein sequence ID" value="WXK81286.1"/>
    <property type="molecule type" value="Genomic_DNA"/>
</dbReference>
<protein>
    <submittedName>
        <fullName evidence="4">Trehalose-6-phosphate synthase</fullName>
    </submittedName>
</protein>
<dbReference type="InterPro" id="IPR006380">
    <property type="entry name" value="SPP-like_dom"/>
</dbReference>
<evidence type="ECO:0000313" key="5">
    <source>
        <dbReference type="Proteomes" id="UP001626628"/>
    </source>
</evidence>
<dbReference type="Gene3D" id="3.90.1070.10">
    <property type="match status" value="1"/>
</dbReference>
<dbReference type="InterPro" id="IPR036412">
    <property type="entry name" value="HAD-like_sf"/>
</dbReference>
<feature type="region of interest" description="Disordered" evidence="2">
    <location>
        <begin position="1"/>
        <end position="22"/>
    </location>
</feature>
<dbReference type="PANTHER" id="PTHR10788">
    <property type="entry name" value="TREHALOSE-6-PHOSPHATE SYNTHASE"/>
    <property type="match status" value="1"/>
</dbReference>
<feature type="compositionally biased region" description="Gly residues" evidence="2">
    <location>
        <begin position="317"/>
        <end position="335"/>
    </location>
</feature>
<dbReference type="Gene3D" id="3.40.50.2000">
    <property type="entry name" value="Glycogen Phosphorylase B"/>
    <property type="match status" value="2"/>
</dbReference>
<dbReference type="SFLD" id="SFLDG01141">
    <property type="entry name" value="C2.B.1:_Sucrose_Phosphatase_Li"/>
    <property type="match status" value="1"/>
</dbReference>
<comment type="similarity">
    <text evidence="1">Belongs to the glycosyltransferase 20 family.</text>
</comment>
<proteinExistence type="inferred from homology"/>
<dbReference type="Pfam" id="PF00982">
    <property type="entry name" value="Glyco_transf_20"/>
    <property type="match status" value="1"/>
</dbReference>
<dbReference type="SFLD" id="SFLDS00003">
    <property type="entry name" value="Haloacid_Dehalogenase"/>
    <property type="match status" value="1"/>
</dbReference>
<dbReference type="Gene3D" id="3.40.50.1000">
    <property type="entry name" value="HAD superfamily/HAD-like"/>
    <property type="match status" value="1"/>
</dbReference>
<dbReference type="SUPFAM" id="SSF56784">
    <property type="entry name" value="HAD-like"/>
    <property type="match status" value="1"/>
</dbReference>